<keyword evidence="3" id="KW-1185">Reference proteome</keyword>
<dbReference type="RefSeq" id="WP_378986890.1">
    <property type="nucleotide sequence ID" value="NZ_JBHSBW010000013.1"/>
</dbReference>
<keyword evidence="1" id="KW-1133">Transmembrane helix</keyword>
<organism evidence="2 3">
    <name type="scientific">Pedobacter lithocola</name>
    <dbReference type="NCBI Taxonomy" id="1908239"/>
    <lineage>
        <taxon>Bacteria</taxon>
        <taxon>Pseudomonadati</taxon>
        <taxon>Bacteroidota</taxon>
        <taxon>Sphingobacteriia</taxon>
        <taxon>Sphingobacteriales</taxon>
        <taxon>Sphingobacteriaceae</taxon>
        <taxon>Pedobacter</taxon>
    </lineage>
</organism>
<dbReference type="Proteomes" id="UP001595789">
    <property type="component" value="Unassembled WGS sequence"/>
</dbReference>
<name>A0ABV8PFA4_9SPHI</name>
<accession>A0ABV8PFA4</accession>
<keyword evidence="1" id="KW-0812">Transmembrane</keyword>
<protein>
    <submittedName>
        <fullName evidence="2">Uncharacterized protein</fullName>
    </submittedName>
</protein>
<feature type="transmembrane region" description="Helical" evidence="1">
    <location>
        <begin position="48"/>
        <end position="67"/>
    </location>
</feature>
<evidence type="ECO:0000313" key="3">
    <source>
        <dbReference type="Proteomes" id="UP001595789"/>
    </source>
</evidence>
<dbReference type="EMBL" id="JBHSBW010000013">
    <property type="protein sequence ID" value="MFC4212702.1"/>
    <property type="molecule type" value="Genomic_DNA"/>
</dbReference>
<feature type="transmembrane region" description="Helical" evidence="1">
    <location>
        <begin position="87"/>
        <end position="103"/>
    </location>
</feature>
<proteinExistence type="predicted"/>
<gene>
    <name evidence="2" type="ORF">ACFOWA_16020</name>
</gene>
<feature type="transmembrane region" description="Helical" evidence="1">
    <location>
        <begin position="7"/>
        <end position="28"/>
    </location>
</feature>
<evidence type="ECO:0000256" key="1">
    <source>
        <dbReference type="SAM" id="Phobius"/>
    </source>
</evidence>
<comment type="caution">
    <text evidence="2">The sequence shown here is derived from an EMBL/GenBank/DDBJ whole genome shotgun (WGS) entry which is preliminary data.</text>
</comment>
<reference evidence="3" key="1">
    <citation type="journal article" date="2019" name="Int. J. Syst. Evol. Microbiol.">
        <title>The Global Catalogue of Microorganisms (GCM) 10K type strain sequencing project: providing services to taxonomists for standard genome sequencing and annotation.</title>
        <authorList>
            <consortium name="The Broad Institute Genomics Platform"/>
            <consortium name="The Broad Institute Genome Sequencing Center for Infectious Disease"/>
            <person name="Wu L."/>
            <person name="Ma J."/>
        </authorList>
    </citation>
    <scope>NUCLEOTIDE SEQUENCE [LARGE SCALE GENOMIC DNA]</scope>
    <source>
        <strain evidence="3">CCM 8691</strain>
    </source>
</reference>
<sequence length="119" mass="14130">MVEKQHFAVLDWLAGVAAMEMVVVVHLFESVYQSHNTNLLMHDALQLIFFFCLSGLLLSIHYCLFILRQNWQIDVLSFLKRRSIRMYPLVILSSFVSLLIYFLDTWDKYSRAWAINLIW</sequence>
<keyword evidence="1" id="KW-0472">Membrane</keyword>
<evidence type="ECO:0000313" key="2">
    <source>
        <dbReference type="EMBL" id="MFC4212702.1"/>
    </source>
</evidence>